<reference evidence="5 8" key="2">
    <citation type="journal article" date="2019" name="Nat. Med.">
        <title>A library of human gut bacterial isolates paired with longitudinal multiomics data enables mechanistic microbiome research.</title>
        <authorList>
            <person name="Poyet M."/>
            <person name="Groussin M."/>
            <person name="Gibbons S.M."/>
            <person name="Avila-Pacheco J."/>
            <person name="Jiang X."/>
            <person name="Kearney S.M."/>
            <person name="Perrotta A.R."/>
            <person name="Berdy B."/>
            <person name="Zhao S."/>
            <person name="Lieberman T.D."/>
            <person name="Swanson P.K."/>
            <person name="Smith M."/>
            <person name="Roesemann S."/>
            <person name="Alexander J.E."/>
            <person name="Rich S.A."/>
            <person name="Livny J."/>
            <person name="Vlamakis H."/>
            <person name="Clish C."/>
            <person name="Bullock K."/>
            <person name="Deik A."/>
            <person name="Scott J."/>
            <person name="Pierce K.A."/>
            <person name="Xavier R.J."/>
            <person name="Alm E.J."/>
        </authorList>
    </citation>
    <scope>NUCLEOTIDE SEQUENCE [LARGE SCALE GENOMIC DNA]</scope>
    <source>
        <strain evidence="5 8">BIOML-A19</strain>
    </source>
</reference>
<feature type="chain" id="PRO_5014251235" evidence="1">
    <location>
        <begin position="22"/>
        <end position="936"/>
    </location>
</feature>
<dbReference type="SUPFAM" id="SSF49785">
    <property type="entry name" value="Galactose-binding domain-like"/>
    <property type="match status" value="1"/>
</dbReference>
<dbReference type="EMBL" id="CZAI01000001">
    <property type="protein sequence ID" value="CUO49680.1"/>
    <property type="molecule type" value="Genomic_DNA"/>
</dbReference>
<dbReference type="InterPro" id="IPR000421">
    <property type="entry name" value="FA58C"/>
</dbReference>
<evidence type="ECO:0000256" key="1">
    <source>
        <dbReference type="SAM" id="SignalP"/>
    </source>
</evidence>
<accession>A0A174FMG3</accession>
<proteinExistence type="predicted"/>
<dbReference type="SMART" id="SM01276">
    <property type="entry name" value="M60-like"/>
    <property type="match status" value="1"/>
</dbReference>
<dbReference type="InterPro" id="IPR042279">
    <property type="entry name" value="Pep_M60_3"/>
</dbReference>
<dbReference type="AlphaFoldDB" id="A0A174FMG3"/>
<dbReference type="RefSeq" id="WP_055169486.1">
    <property type="nucleotide sequence ID" value="NZ_CACRTB010000007.1"/>
</dbReference>
<evidence type="ECO:0000259" key="2">
    <source>
        <dbReference type="PROSITE" id="PS51723"/>
    </source>
</evidence>
<feature type="signal peptide" evidence="1">
    <location>
        <begin position="1"/>
        <end position="21"/>
    </location>
</feature>
<dbReference type="Pfam" id="PF13402">
    <property type="entry name" value="Peptidase_M60"/>
    <property type="match status" value="1"/>
</dbReference>
<evidence type="ECO:0000313" key="4">
    <source>
        <dbReference type="EMBL" id="CUP38044.1"/>
    </source>
</evidence>
<dbReference type="Proteomes" id="UP000095725">
    <property type="component" value="Unassembled WGS sequence"/>
</dbReference>
<organism evidence="3 6">
    <name type="scientific">Bacteroides caccae</name>
    <dbReference type="NCBI Taxonomy" id="47678"/>
    <lineage>
        <taxon>Bacteria</taxon>
        <taxon>Pseudomonadati</taxon>
        <taxon>Bacteroidota</taxon>
        <taxon>Bacteroidia</taxon>
        <taxon>Bacteroidales</taxon>
        <taxon>Bacteroidaceae</taxon>
        <taxon>Bacteroides</taxon>
    </lineage>
</organism>
<dbReference type="Gene3D" id="2.60.120.1250">
    <property type="entry name" value="Peptidase M60, enhancin-like domain 1"/>
    <property type="match status" value="1"/>
</dbReference>
<dbReference type="Proteomes" id="UP000095657">
    <property type="component" value="Unassembled WGS sequence"/>
</dbReference>
<dbReference type="InterPro" id="IPR024361">
    <property type="entry name" value="BACON"/>
</dbReference>
<keyword evidence="1" id="KW-0732">Signal</keyword>
<evidence type="ECO:0000313" key="7">
    <source>
        <dbReference type="Proteomes" id="UP000095725"/>
    </source>
</evidence>
<dbReference type="Gene3D" id="2.60.120.260">
    <property type="entry name" value="Galactose-binding domain-like"/>
    <property type="match status" value="1"/>
</dbReference>
<dbReference type="InterPro" id="IPR031161">
    <property type="entry name" value="Peptidase_M60_dom"/>
</dbReference>
<dbReference type="Gene3D" id="1.10.390.30">
    <property type="entry name" value="Peptidase M60, enhancin-like domain 3"/>
    <property type="match status" value="1"/>
</dbReference>
<dbReference type="PROSITE" id="PS51257">
    <property type="entry name" value="PROKAR_LIPOPROTEIN"/>
    <property type="match status" value="1"/>
</dbReference>
<evidence type="ECO:0000313" key="8">
    <source>
        <dbReference type="Proteomes" id="UP000368418"/>
    </source>
</evidence>
<keyword evidence="3" id="KW-0449">Lipoprotein</keyword>
<dbReference type="Pfam" id="PF00754">
    <property type="entry name" value="F5_F8_type_C"/>
    <property type="match status" value="1"/>
</dbReference>
<name>A0A174FMG3_9BACE</name>
<dbReference type="Gene3D" id="3.40.390.80">
    <property type="entry name" value="Peptidase M60, enhancin-like domain 2"/>
    <property type="match status" value="1"/>
</dbReference>
<protein>
    <submittedName>
        <fullName evidence="5">Carbohydrate-binding protein</fullName>
    </submittedName>
    <submittedName>
        <fullName evidence="3">Putative lipoprotein</fullName>
    </submittedName>
</protein>
<dbReference type="EMBL" id="VVYD01000001">
    <property type="protein sequence ID" value="KAA5503870.1"/>
    <property type="molecule type" value="Genomic_DNA"/>
</dbReference>
<dbReference type="EMBL" id="CZBL01000001">
    <property type="protein sequence ID" value="CUP38044.1"/>
    <property type="molecule type" value="Genomic_DNA"/>
</dbReference>
<evidence type="ECO:0000313" key="5">
    <source>
        <dbReference type="EMBL" id="KAA5503870.1"/>
    </source>
</evidence>
<dbReference type="InterPro" id="IPR013783">
    <property type="entry name" value="Ig-like_fold"/>
</dbReference>
<dbReference type="CDD" id="cd14948">
    <property type="entry name" value="BACON"/>
    <property type="match status" value="2"/>
</dbReference>
<reference evidence="6 7" key="1">
    <citation type="submission" date="2015-09" db="EMBL/GenBank/DDBJ databases">
        <authorList>
            <consortium name="Pathogen Informatics"/>
        </authorList>
    </citation>
    <scope>NUCLEOTIDE SEQUENCE [LARGE SCALE GENOMIC DNA]</scope>
    <source>
        <strain evidence="3 6">2789STDY5834880</strain>
        <strain evidence="4 7">2789STDY5834946</strain>
    </source>
</reference>
<dbReference type="Gene3D" id="2.60.40.10">
    <property type="entry name" value="Immunoglobulins"/>
    <property type="match status" value="1"/>
</dbReference>
<dbReference type="Proteomes" id="UP000368418">
    <property type="component" value="Unassembled WGS sequence"/>
</dbReference>
<dbReference type="Pfam" id="PF13004">
    <property type="entry name" value="BACON"/>
    <property type="match status" value="1"/>
</dbReference>
<feature type="domain" description="Peptidase M60" evidence="2">
    <location>
        <begin position="444"/>
        <end position="756"/>
    </location>
</feature>
<dbReference type="InterPro" id="IPR008979">
    <property type="entry name" value="Galactose-bd-like_sf"/>
</dbReference>
<dbReference type="PROSITE" id="PS51723">
    <property type="entry name" value="PEPTIDASE_M60"/>
    <property type="match status" value="1"/>
</dbReference>
<gene>
    <name evidence="3" type="ORF">ERS852494_00028</name>
    <name evidence="4" type="ORF">ERS852558_00069</name>
    <name evidence="5" type="ORF">F2Y31_01070</name>
</gene>
<evidence type="ECO:0000313" key="3">
    <source>
        <dbReference type="EMBL" id="CUO49680.1"/>
    </source>
</evidence>
<evidence type="ECO:0000313" key="6">
    <source>
        <dbReference type="Proteomes" id="UP000095657"/>
    </source>
</evidence>
<dbReference type="STRING" id="47678.ERS852494_00028"/>
<sequence length="936" mass="104664">MKNYFLYVFISLFLFSLSSCKDDKDVVAVLELGLENADFYKEAGSVVIDVKSLPADWTASVDVEGEQWCKTEPVNSGTGAKISVISNPNKTVRNASVVINNGKLNKKILVRQLGTDTDILVSPFAFTLPPVGGTVAFTVTTNLTEAELDVTYPSWIKKEVDTRAATIEIPYKFTVDTHEGSSVRTEKIVIKDKNSNISAEVTVIQNGLDGYTFGDTEGIADDVQLEVVKGEASTAHGGEGIEKSFDSDMSTIYHSNYPFAEGVTSHYPVMLTYYFKENTEALDYFIYYPRISGSNGNFGEVEIQVSTEEHPAFESVTNETNFDFGSKGAVVSFSFDNTIQKPKAVRLIIKSGVNGHASCAEMKFFARNPEGFDPLTLFTDVTCSKLRSDITEEMIKACTYPFFKNIAYYMLKDKYPADFRIADFKPYQHPDIQATINKTGTYSLLDNPTGIFVKAGETLIVMVGETHGQHLSLRVQDMDTPNADGFNNSISYSLRTGINKIVSEKKGLIYVMYHVNGNPVDYDEVKIHFASGSVNGYFDVAKHTREQWGTLLNGAVDGYFDVVGNYAHLTFPVSKLKSTSNGRDLIDLFDDIVYKEQIFMGLRKYNNNGGIGTDTDNRMFRNRMYFNVMYGQGDYMYSTSYHTAYHFSTMDNLCSVDQMKTNNWGPAHEVGHSNQTRPGLKWFGMTEVTNNICSMYIQKLYGINSRLLTTTPSNAYSNYYEHAMTLAFGNNDIFHAKLGDVFDKLVPFWQLELYMEYVLGKPDFYKDVYEYIRVNKDLPTDGERQIEFAYNCSKAAGLDLTDFFVKWGFLKSGSYEFNDSYGDGKVVVTEAQVSALKNRIRNLGYSVPKHKLEYICDSNLEAYINNAAVVAGTATRSGSKLSMYGWRNVAVYEVSDHAGKVIFVSPQSSFTVNTTLPEDYKVNAIAANGAKTQVTF</sequence>